<organism evidence="1 2">
    <name type="scientific">Heyndrickxia shackletonii</name>
    <dbReference type="NCBI Taxonomy" id="157838"/>
    <lineage>
        <taxon>Bacteria</taxon>
        <taxon>Bacillati</taxon>
        <taxon>Bacillota</taxon>
        <taxon>Bacilli</taxon>
        <taxon>Bacillales</taxon>
        <taxon>Bacillaceae</taxon>
        <taxon>Heyndrickxia</taxon>
    </lineage>
</organism>
<accession>A0A0Q3TGT1</accession>
<dbReference type="Proteomes" id="UP000051888">
    <property type="component" value="Unassembled WGS sequence"/>
</dbReference>
<reference evidence="1 2" key="1">
    <citation type="submission" date="2015-09" db="EMBL/GenBank/DDBJ databases">
        <title>Genome sequencing project for genomic taxonomy and phylogenomics of Bacillus-like bacteria.</title>
        <authorList>
            <person name="Liu B."/>
            <person name="Wang J."/>
            <person name="Zhu Y."/>
            <person name="Liu G."/>
            <person name="Chen Q."/>
            <person name="Chen Z."/>
            <person name="Lan J."/>
            <person name="Che J."/>
            <person name="Ge C."/>
            <person name="Shi H."/>
            <person name="Pan Z."/>
            <person name="Liu X."/>
        </authorList>
    </citation>
    <scope>NUCLEOTIDE SEQUENCE [LARGE SCALE GENOMIC DNA]</scope>
    <source>
        <strain evidence="1 2">LMG 18435</strain>
    </source>
</reference>
<dbReference type="EMBL" id="LJJC01000004">
    <property type="protein sequence ID" value="KQL53240.1"/>
    <property type="molecule type" value="Genomic_DNA"/>
</dbReference>
<dbReference type="InterPro" id="IPR019712">
    <property type="entry name" value="YtpB-like"/>
</dbReference>
<gene>
    <name evidence="1" type="ORF">AN964_06895</name>
</gene>
<dbReference type="STRING" id="157838.AN964_06895"/>
<keyword evidence="2" id="KW-1185">Reference proteome</keyword>
<dbReference type="PATRIC" id="fig|157838.3.peg.1519"/>
<comment type="caution">
    <text evidence="1">The sequence shown here is derived from an EMBL/GenBank/DDBJ whole genome shotgun (WGS) entry which is preliminary data.</text>
</comment>
<dbReference type="OrthoDB" id="2371262at2"/>
<dbReference type="Pfam" id="PF10776">
    <property type="entry name" value="DUF2600"/>
    <property type="match status" value="1"/>
</dbReference>
<name>A0A0Q3TGT1_9BACI</name>
<dbReference type="RefSeq" id="WP_055738970.1">
    <property type="nucleotide sequence ID" value="NZ_JAAIWL010000043.1"/>
</dbReference>
<sequence length="374" mass="44062">MTVPSHPFSLMNQVYRKVMPNVHRELFYWKDAAKMIPNAELRNQALASIEHKTFHCEGGSILALLSLDRKEEAIKFIVAYQTISDYLDNLCDRSTSLDPVDFAALHESMKDALTVGAEPKNYYRFREDQNDNEYLHKLVKTCQSVLAKIDHYEVIKPFLIELCQYYCDLQIHKHVCVEERVERLQGMFNQYKDGLPEMEWHEFSACSGSTLGIFCLVSYAMRKDFKKEYAQIIREGYFPYIQGLHILLDYFIDQDEDREGGDLNFCFYYESEKQLFERLIHFLKEADKHTNKLPDQKFHKLINRGLLGVYLSDEKVNKQRDVQKLSRKLMKYAGSISYFFYWNGRAYRGLQNVIPTSLLKVLLNNREKNEKNVV</sequence>
<proteinExistence type="predicted"/>
<dbReference type="AlphaFoldDB" id="A0A0Q3TGT1"/>
<evidence type="ECO:0000313" key="1">
    <source>
        <dbReference type="EMBL" id="KQL53240.1"/>
    </source>
</evidence>
<protein>
    <submittedName>
        <fullName evidence="1">Tetraprenyl-beta-curcumene synthase</fullName>
    </submittedName>
</protein>
<evidence type="ECO:0000313" key="2">
    <source>
        <dbReference type="Proteomes" id="UP000051888"/>
    </source>
</evidence>